<dbReference type="SUPFAM" id="SSF100934">
    <property type="entry name" value="Heat shock protein 70kD (HSP70), C-terminal subdomain"/>
    <property type="match status" value="1"/>
</dbReference>
<dbReference type="Pfam" id="PF00012">
    <property type="entry name" value="HSP70"/>
    <property type="match status" value="1"/>
</dbReference>
<gene>
    <name evidence="4" type="ORF">AWB69_04606</name>
</gene>
<feature type="compositionally biased region" description="Low complexity" evidence="3">
    <location>
        <begin position="103"/>
        <end position="126"/>
    </location>
</feature>
<protein>
    <submittedName>
        <fullName evidence="4">Molecular chaperone DnaK</fullName>
    </submittedName>
</protein>
<keyword evidence="2" id="KW-0067">ATP-binding</keyword>
<keyword evidence="1" id="KW-0547">Nucleotide-binding</keyword>
<dbReference type="GO" id="GO:0005524">
    <property type="term" value="F:ATP binding"/>
    <property type="evidence" value="ECO:0007669"/>
    <property type="project" value="UniProtKB-KW"/>
</dbReference>
<evidence type="ECO:0000313" key="5">
    <source>
        <dbReference type="Proteomes" id="UP000054683"/>
    </source>
</evidence>
<reference evidence="4 5" key="1">
    <citation type="submission" date="2016-01" db="EMBL/GenBank/DDBJ databases">
        <authorList>
            <person name="Oliw E.H."/>
        </authorList>
    </citation>
    <scope>NUCLEOTIDE SEQUENCE [LARGE SCALE GENOMIC DNA]</scope>
    <source>
        <strain evidence="4">LMG 27134</strain>
    </source>
</reference>
<dbReference type="Gene3D" id="1.20.1270.10">
    <property type="match status" value="1"/>
</dbReference>
<evidence type="ECO:0000256" key="2">
    <source>
        <dbReference type="ARBA" id="ARBA00022840"/>
    </source>
</evidence>
<feature type="region of interest" description="Disordered" evidence="3">
    <location>
        <begin position="98"/>
        <end position="143"/>
    </location>
</feature>
<organism evidence="4 5">
    <name type="scientific">Caballeronia udeis</name>
    <dbReference type="NCBI Taxonomy" id="1232866"/>
    <lineage>
        <taxon>Bacteria</taxon>
        <taxon>Pseudomonadati</taxon>
        <taxon>Pseudomonadota</taxon>
        <taxon>Betaproteobacteria</taxon>
        <taxon>Burkholderiales</taxon>
        <taxon>Burkholderiaceae</taxon>
        <taxon>Caballeronia</taxon>
    </lineage>
</organism>
<dbReference type="EMBL" id="FCOK02000033">
    <property type="protein sequence ID" value="SAL45724.1"/>
    <property type="molecule type" value="Genomic_DNA"/>
</dbReference>
<feature type="compositionally biased region" description="Basic and acidic residues" evidence="3">
    <location>
        <begin position="1"/>
        <end position="20"/>
    </location>
</feature>
<evidence type="ECO:0000256" key="1">
    <source>
        <dbReference type="ARBA" id="ARBA00022741"/>
    </source>
</evidence>
<feature type="region of interest" description="Disordered" evidence="3">
    <location>
        <begin position="1"/>
        <end position="30"/>
    </location>
</feature>
<dbReference type="GO" id="GO:0140662">
    <property type="term" value="F:ATP-dependent protein folding chaperone"/>
    <property type="evidence" value="ECO:0007669"/>
    <property type="project" value="InterPro"/>
</dbReference>
<dbReference type="Proteomes" id="UP000054683">
    <property type="component" value="Unassembled WGS sequence"/>
</dbReference>
<sequence>MVKDAEANAEEDRRLRELADSRNQGDALAHSTKKAVAEYGDKVEAAEKEKIEAALKDLEEALKSSTADKATIDAKIEALATASQKLGEKMYADMAAAQGVGGEAASATGAAGAAGAASGPGAQTAPEQDDDVVDADFKEVKKD</sequence>
<dbReference type="AlphaFoldDB" id="A0A158HMU5"/>
<dbReference type="InterPro" id="IPR013126">
    <property type="entry name" value="Hsp_70_fam"/>
</dbReference>
<proteinExistence type="predicted"/>
<evidence type="ECO:0000256" key="3">
    <source>
        <dbReference type="SAM" id="MobiDB-lite"/>
    </source>
</evidence>
<accession>A0A158HMU5</accession>
<name>A0A158HMU5_9BURK</name>
<dbReference type="FunFam" id="1.20.1270.10:FF:000001">
    <property type="entry name" value="Molecular chaperone DnaK"/>
    <property type="match status" value="1"/>
</dbReference>
<dbReference type="InterPro" id="IPR029048">
    <property type="entry name" value="HSP70_C_sf"/>
</dbReference>
<evidence type="ECO:0000313" key="4">
    <source>
        <dbReference type="EMBL" id="SAL45724.1"/>
    </source>
</evidence>